<dbReference type="RefSeq" id="WP_318349512.1">
    <property type="nucleotide sequence ID" value="NZ_AP018694.1"/>
</dbReference>
<evidence type="ECO:0000313" key="2">
    <source>
        <dbReference type="EMBL" id="BBE16433.1"/>
    </source>
</evidence>
<dbReference type="Gene3D" id="3.30.1390.10">
    <property type="match status" value="1"/>
</dbReference>
<protein>
    <recommendedName>
        <fullName evidence="1">Adaptor protein ClpS core domain-containing protein</fullName>
    </recommendedName>
</protein>
<dbReference type="KEGG" id="anf:AQPE_0571"/>
<dbReference type="GO" id="GO:0030163">
    <property type="term" value="P:protein catabolic process"/>
    <property type="evidence" value="ECO:0007669"/>
    <property type="project" value="InterPro"/>
</dbReference>
<dbReference type="InterPro" id="IPR003769">
    <property type="entry name" value="ClpS_core"/>
</dbReference>
<dbReference type="Proteomes" id="UP001193389">
    <property type="component" value="Chromosome"/>
</dbReference>
<sequence>MTRTAPHKEKDEEQDVENKKEKFLVLHNDDYHTFDYVIDALITVCEHDMIQAEQCTLLVHYKGKCDVKKGSFSYLRPMKNALVQKDLRATID</sequence>
<evidence type="ECO:0000313" key="3">
    <source>
        <dbReference type="Proteomes" id="UP001193389"/>
    </source>
</evidence>
<organism evidence="2 3">
    <name type="scientific">Aquipluma nitroreducens</name>
    <dbReference type="NCBI Taxonomy" id="2010828"/>
    <lineage>
        <taxon>Bacteria</taxon>
        <taxon>Pseudomonadati</taxon>
        <taxon>Bacteroidota</taxon>
        <taxon>Bacteroidia</taxon>
        <taxon>Marinilabiliales</taxon>
        <taxon>Prolixibacteraceae</taxon>
        <taxon>Aquipluma</taxon>
    </lineage>
</organism>
<feature type="domain" description="Adaptor protein ClpS core" evidence="1">
    <location>
        <begin position="24"/>
        <end position="84"/>
    </location>
</feature>
<evidence type="ECO:0000259" key="1">
    <source>
        <dbReference type="Pfam" id="PF02617"/>
    </source>
</evidence>
<keyword evidence="3" id="KW-1185">Reference proteome</keyword>
<accession>A0A5K7S4F3</accession>
<dbReference type="SUPFAM" id="SSF54736">
    <property type="entry name" value="ClpS-like"/>
    <property type="match status" value="1"/>
</dbReference>
<dbReference type="InterPro" id="IPR014719">
    <property type="entry name" value="Ribosomal_bL12_C/ClpS-like"/>
</dbReference>
<gene>
    <name evidence="2" type="ORF">AQPE_0571</name>
</gene>
<dbReference type="Pfam" id="PF02617">
    <property type="entry name" value="ClpS"/>
    <property type="match status" value="1"/>
</dbReference>
<dbReference type="EMBL" id="AP018694">
    <property type="protein sequence ID" value="BBE16433.1"/>
    <property type="molecule type" value="Genomic_DNA"/>
</dbReference>
<dbReference type="AlphaFoldDB" id="A0A5K7S4F3"/>
<proteinExistence type="predicted"/>
<name>A0A5K7S4F3_9BACT</name>
<reference evidence="2" key="1">
    <citation type="journal article" date="2020" name="Int. J. Syst. Evol. Microbiol.">
        <title>Aquipluma nitroreducens gen. nov. sp. nov., a novel facultatively anaerobic bacterium isolated from a freshwater lake.</title>
        <authorList>
            <person name="Watanabe M."/>
            <person name="Kojima H."/>
            <person name="Fukui M."/>
        </authorList>
    </citation>
    <scope>NUCLEOTIDE SEQUENCE</scope>
    <source>
        <strain evidence="2">MeG22</strain>
    </source>
</reference>